<proteinExistence type="predicted"/>
<feature type="region of interest" description="Disordered" evidence="1">
    <location>
        <begin position="35"/>
        <end position="70"/>
    </location>
</feature>
<gene>
    <name evidence="2" type="ORF">D7024_08790</name>
</gene>
<dbReference type="AlphaFoldDB" id="A0A494WUG0"/>
<comment type="caution">
    <text evidence="2">The sequence shown here is derived from an EMBL/GenBank/DDBJ whole genome shotgun (WGS) entry which is preliminary data.</text>
</comment>
<dbReference type="Proteomes" id="UP000271256">
    <property type="component" value="Unassembled WGS sequence"/>
</dbReference>
<organism evidence="2 3">
    <name type="scientific">Desulfofundulus salinus</name>
    <dbReference type="NCBI Taxonomy" id="2419843"/>
    <lineage>
        <taxon>Bacteria</taxon>
        <taxon>Bacillati</taxon>
        <taxon>Bacillota</taxon>
        <taxon>Clostridia</taxon>
        <taxon>Eubacteriales</taxon>
        <taxon>Peptococcaceae</taxon>
        <taxon>Desulfofundulus</taxon>
    </lineage>
</organism>
<protein>
    <submittedName>
        <fullName evidence="2">Uncharacterized protein</fullName>
    </submittedName>
</protein>
<sequence length="70" mass="8120">MAQQKLRGDTFWECPGCSCEVWPYDPAVEKEVRKLMAPSAGKKKKGSGGRRKSRFKSKKPGEKFIPWYRR</sequence>
<reference evidence="2 3" key="1">
    <citation type="submission" date="2018-10" db="EMBL/GenBank/DDBJ databases">
        <authorList>
            <person name="Grouzdev D.S."/>
            <person name="Krutkina M.S."/>
            <person name="Tourova T.P."/>
            <person name="Nazina T.N."/>
        </authorList>
    </citation>
    <scope>NUCLEOTIDE SEQUENCE [LARGE SCALE GENOMIC DNA]</scope>
    <source>
        <strain evidence="2 3">435</strain>
    </source>
</reference>
<evidence type="ECO:0000256" key="1">
    <source>
        <dbReference type="SAM" id="MobiDB-lite"/>
    </source>
</evidence>
<name>A0A494WUG0_9FIRM</name>
<accession>A0A494WUG0</accession>
<feature type="compositionally biased region" description="Basic residues" evidence="1">
    <location>
        <begin position="41"/>
        <end position="58"/>
    </location>
</feature>
<keyword evidence="3" id="KW-1185">Reference proteome</keyword>
<dbReference type="EMBL" id="RBWE01000001">
    <property type="protein sequence ID" value="RKO67038.1"/>
    <property type="molecule type" value="Genomic_DNA"/>
</dbReference>
<evidence type="ECO:0000313" key="2">
    <source>
        <dbReference type="EMBL" id="RKO67038.1"/>
    </source>
</evidence>
<evidence type="ECO:0000313" key="3">
    <source>
        <dbReference type="Proteomes" id="UP000271256"/>
    </source>
</evidence>